<name>A0A381TJK0_9ZZZZ</name>
<gene>
    <name evidence="1" type="ORF">METZ01_LOCUS69120</name>
</gene>
<protein>
    <submittedName>
        <fullName evidence="1">Uncharacterized protein</fullName>
    </submittedName>
</protein>
<dbReference type="AlphaFoldDB" id="A0A381TJK0"/>
<evidence type="ECO:0000313" key="1">
    <source>
        <dbReference type="EMBL" id="SVA16266.1"/>
    </source>
</evidence>
<organism evidence="1">
    <name type="scientific">marine metagenome</name>
    <dbReference type="NCBI Taxonomy" id="408172"/>
    <lineage>
        <taxon>unclassified sequences</taxon>
        <taxon>metagenomes</taxon>
        <taxon>ecological metagenomes</taxon>
    </lineage>
</organism>
<reference evidence="1" key="1">
    <citation type="submission" date="2018-05" db="EMBL/GenBank/DDBJ databases">
        <authorList>
            <person name="Lanie J.A."/>
            <person name="Ng W.-L."/>
            <person name="Kazmierczak K.M."/>
            <person name="Andrzejewski T.M."/>
            <person name="Davidsen T.M."/>
            <person name="Wayne K.J."/>
            <person name="Tettelin H."/>
            <person name="Glass J.I."/>
            <person name="Rusch D."/>
            <person name="Podicherti R."/>
            <person name="Tsui H.-C.T."/>
            <person name="Winkler M.E."/>
        </authorList>
    </citation>
    <scope>NUCLEOTIDE SEQUENCE</scope>
</reference>
<proteinExistence type="predicted"/>
<dbReference type="EMBL" id="UINC01004705">
    <property type="protein sequence ID" value="SVA16266.1"/>
    <property type="molecule type" value="Genomic_DNA"/>
</dbReference>
<accession>A0A381TJK0</accession>
<sequence>MSIEPIRTDIESSIDLIGSPIQSQEQNTTQIKVNSRISNDFLEKMCLIIILKFDIFVS</sequence>